<dbReference type="AlphaFoldDB" id="A0A5C3Q422"/>
<evidence type="ECO:0000313" key="1">
    <source>
        <dbReference type="EMBL" id="TFK95140.1"/>
    </source>
</evidence>
<protein>
    <recommendedName>
        <fullName evidence="3">F-box domain-containing protein</fullName>
    </recommendedName>
</protein>
<evidence type="ECO:0000313" key="2">
    <source>
        <dbReference type="Proteomes" id="UP000305067"/>
    </source>
</evidence>
<accession>A0A5C3Q422</accession>
<proteinExistence type="predicted"/>
<gene>
    <name evidence="1" type="ORF">BDV98DRAFT_599023</name>
</gene>
<reference evidence="1 2" key="1">
    <citation type="journal article" date="2019" name="Nat. Ecol. Evol.">
        <title>Megaphylogeny resolves global patterns of mushroom evolution.</title>
        <authorList>
            <person name="Varga T."/>
            <person name="Krizsan K."/>
            <person name="Foldi C."/>
            <person name="Dima B."/>
            <person name="Sanchez-Garcia M."/>
            <person name="Sanchez-Ramirez S."/>
            <person name="Szollosi G.J."/>
            <person name="Szarkandi J.G."/>
            <person name="Papp V."/>
            <person name="Albert L."/>
            <person name="Andreopoulos W."/>
            <person name="Angelini C."/>
            <person name="Antonin V."/>
            <person name="Barry K.W."/>
            <person name="Bougher N.L."/>
            <person name="Buchanan P."/>
            <person name="Buyck B."/>
            <person name="Bense V."/>
            <person name="Catcheside P."/>
            <person name="Chovatia M."/>
            <person name="Cooper J."/>
            <person name="Damon W."/>
            <person name="Desjardin D."/>
            <person name="Finy P."/>
            <person name="Geml J."/>
            <person name="Haridas S."/>
            <person name="Hughes K."/>
            <person name="Justo A."/>
            <person name="Karasinski D."/>
            <person name="Kautmanova I."/>
            <person name="Kiss B."/>
            <person name="Kocsube S."/>
            <person name="Kotiranta H."/>
            <person name="LaButti K.M."/>
            <person name="Lechner B.E."/>
            <person name="Liimatainen K."/>
            <person name="Lipzen A."/>
            <person name="Lukacs Z."/>
            <person name="Mihaltcheva S."/>
            <person name="Morgado L.N."/>
            <person name="Niskanen T."/>
            <person name="Noordeloos M.E."/>
            <person name="Ohm R.A."/>
            <person name="Ortiz-Santana B."/>
            <person name="Ovrebo C."/>
            <person name="Racz N."/>
            <person name="Riley R."/>
            <person name="Savchenko A."/>
            <person name="Shiryaev A."/>
            <person name="Soop K."/>
            <person name="Spirin V."/>
            <person name="Szebenyi C."/>
            <person name="Tomsovsky M."/>
            <person name="Tulloss R.E."/>
            <person name="Uehling J."/>
            <person name="Grigoriev I.V."/>
            <person name="Vagvolgyi C."/>
            <person name="Papp T."/>
            <person name="Martin F.M."/>
            <person name="Miettinen O."/>
            <person name="Hibbett D.S."/>
            <person name="Nagy L.G."/>
        </authorList>
    </citation>
    <scope>NUCLEOTIDE SEQUENCE [LARGE SCALE GENOMIC DNA]</scope>
    <source>
        <strain evidence="1 2">CBS 309.79</strain>
    </source>
</reference>
<keyword evidence="2" id="KW-1185">Reference proteome</keyword>
<evidence type="ECO:0008006" key="3">
    <source>
        <dbReference type="Google" id="ProtNLM"/>
    </source>
</evidence>
<dbReference type="EMBL" id="ML178933">
    <property type="protein sequence ID" value="TFK95140.1"/>
    <property type="molecule type" value="Genomic_DNA"/>
</dbReference>
<dbReference type="Proteomes" id="UP000305067">
    <property type="component" value="Unassembled WGS sequence"/>
</dbReference>
<name>A0A5C3Q422_9AGAR</name>
<sequence length="294" mass="33781">MNVDLMGRINELRTSERRALLRCKRPILHLERAGEQPLVCYLSLPEDYDTYLRPFIPSTVRQLVSELHRCSVLKMISRGPSSWNIIPPTRPTFNVLRSFNYMNSGDHLERRLESRMPPFFEETPLLEEVSCLYRFPDRWKTLTSLRLSICHVKVQELIELLCFTENLKVLALHLLMSPSPFDFPSPSSNANGLTWTTRTTPDDATPSPSIDTTNIALLPQLDKMDIDYNWPNSLDHDPLSIYRRRIIRDVLPRILCPKVSTIRVSAPVANIFMGLSSSIQKLQSGTTRFKPCNA</sequence>
<organism evidence="1 2">
    <name type="scientific">Pterulicium gracile</name>
    <dbReference type="NCBI Taxonomy" id="1884261"/>
    <lineage>
        <taxon>Eukaryota</taxon>
        <taxon>Fungi</taxon>
        <taxon>Dikarya</taxon>
        <taxon>Basidiomycota</taxon>
        <taxon>Agaricomycotina</taxon>
        <taxon>Agaricomycetes</taxon>
        <taxon>Agaricomycetidae</taxon>
        <taxon>Agaricales</taxon>
        <taxon>Pleurotineae</taxon>
        <taxon>Pterulaceae</taxon>
        <taxon>Pterulicium</taxon>
    </lineage>
</organism>